<dbReference type="Proteomes" id="UP000232101">
    <property type="component" value="Unassembled WGS sequence"/>
</dbReference>
<dbReference type="EMBL" id="PHQY01000468">
    <property type="protein sequence ID" value="PJO44132.1"/>
    <property type="molecule type" value="Genomic_DNA"/>
</dbReference>
<evidence type="ECO:0000313" key="2">
    <source>
        <dbReference type="EMBL" id="PJO44132.1"/>
    </source>
</evidence>
<keyword evidence="1" id="KW-0472">Membrane</keyword>
<proteinExistence type="predicted"/>
<gene>
    <name evidence="2" type="ORF">CWD94_08570</name>
</gene>
<evidence type="ECO:0000256" key="1">
    <source>
        <dbReference type="SAM" id="Phobius"/>
    </source>
</evidence>
<feature type="transmembrane region" description="Helical" evidence="1">
    <location>
        <begin position="40"/>
        <end position="60"/>
    </location>
</feature>
<sequence length="408" mass="46166">MFGAVGCARGDECAPQHLNYITQKNKKKRSDELLKSNLKIFLIFILIFNLFTTTSLAATAKEYDHEALMQYDGYGKAMYETIVDETSFITGQYTDNKEFVSESIDQIRDYGKFWWNEQNWESEPWSYDRFKEMIAKPAGFLLTVGDWVGKLFGGYGEKYYPPYQGGVNWDEYVSFYPSCKQSGSECEMYRVNPKYVMIIGGRRVTYSNGYGRTNWGGSVDAKNPPYSAKVRLYPWNYDVPSIDKEFTGGVVTQVFAYPIDKYINGDFGKVVYLNSLFGVSITFERSDTSEPVKLPNSNANFEKFKNRVYDNVNNVATPEPRPYLSCPNGSKIQMSVSGSTFLSVDGKAMIVNKDGSAQVDSAICKLGWDKPEVKYIDNRAAIQTPDDKWKDAETGQIIITGDGNNGMQ</sequence>
<keyword evidence="1" id="KW-1133">Transmembrane helix</keyword>
<keyword evidence="1" id="KW-0812">Transmembrane</keyword>
<feature type="non-terminal residue" evidence="2">
    <location>
        <position position="408"/>
    </location>
</feature>
<reference evidence="2 3" key="1">
    <citation type="submission" date="2017-11" db="EMBL/GenBank/DDBJ databases">
        <title>Bacterial isolate from king chilli rhizosphere.</title>
        <authorList>
            <person name="Takhelmayum P."/>
            <person name="Sarangthem I."/>
        </authorList>
    </citation>
    <scope>NUCLEOTIDE SEQUENCE [LARGE SCALE GENOMIC DNA]</scope>
    <source>
        <strain evidence="3">t26</strain>
    </source>
</reference>
<organism evidence="2 3">
    <name type="scientific">Lysinibacillus xylanilyticus</name>
    <dbReference type="NCBI Taxonomy" id="582475"/>
    <lineage>
        <taxon>Bacteria</taxon>
        <taxon>Bacillati</taxon>
        <taxon>Bacillota</taxon>
        <taxon>Bacilli</taxon>
        <taxon>Bacillales</taxon>
        <taxon>Bacillaceae</taxon>
        <taxon>Lysinibacillus</taxon>
    </lineage>
</organism>
<dbReference type="AlphaFoldDB" id="A0A2M9Q7Z0"/>
<protein>
    <submittedName>
        <fullName evidence="2">Uncharacterized protein</fullName>
    </submittedName>
</protein>
<name>A0A2M9Q7Z0_9BACI</name>
<evidence type="ECO:0000313" key="3">
    <source>
        <dbReference type="Proteomes" id="UP000232101"/>
    </source>
</evidence>
<comment type="caution">
    <text evidence="2">The sequence shown here is derived from an EMBL/GenBank/DDBJ whole genome shotgun (WGS) entry which is preliminary data.</text>
</comment>
<accession>A0A2M9Q7Z0</accession>
<dbReference type="RefSeq" id="WP_157804145.1">
    <property type="nucleotide sequence ID" value="NZ_PHQY01000468.1"/>
</dbReference>